<protein>
    <submittedName>
        <fullName evidence="1">Uncharacterized protein</fullName>
    </submittedName>
</protein>
<keyword evidence="2" id="KW-1185">Reference proteome</keyword>
<evidence type="ECO:0000313" key="1">
    <source>
        <dbReference type="EMBL" id="KZV80793.1"/>
    </source>
</evidence>
<proteinExistence type="predicted"/>
<name>A0A165BK20_EXIGL</name>
<sequence>MCGITADPATAFYFIASVASNPSWCVASGDGIAIRRFKVMNHIPANPVRKLSASPSQPPFPFRLSSVKRAQQTRQSCKDLDENEADEGPGTNWAKQANVIYLTLGHVLILDNAIGAFFFLLMQSLYLAIAMLRSIMPLLQRITPIITRGLPQLRRMANISLAPDEPVAPEYMNLFADLDSTATDEGRVAARARFQVSLDNHIQRTVDIAVGKAKTELEKKFSSTNQAYGAATRGIFHKTGGLSLACADFLFQAGQVSQVVLEQMLDILTRLRVLSYDTQSPPSPPAPGIAAYTLTRDLMARRRPSGPGRNAVNRYTIELANIQALIPNRSPEGLAYWPLLWPNGQLRLERNIGAHELKIREWLIIAENELAVAHEIGHDLLALFEKVFSCSIQDARNVLGSAFVDDPKNILFYPYDDADADEAAGAYDALTRLPV</sequence>
<dbReference type="AlphaFoldDB" id="A0A165BK20"/>
<organism evidence="1 2">
    <name type="scientific">Exidia glandulosa HHB12029</name>
    <dbReference type="NCBI Taxonomy" id="1314781"/>
    <lineage>
        <taxon>Eukaryota</taxon>
        <taxon>Fungi</taxon>
        <taxon>Dikarya</taxon>
        <taxon>Basidiomycota</taxon>
        <taxon>Agaricomycotina</taxon>
        <taxon>Agaricomycetes</taxon>
        <taxon>Auriculariales</taxon>
        <taxon>Exidiaceae</taxon>
        <taxon>Exidia</taxon>
    </lineage>
</organism>
<reference evidence="1 2" key="1">
    <citation type="journal article" date="2016" name="Mol. Biol. Evol.">
        <title>Comparative Genomics of Early-Diverging Mushroom-Forming Fungi Provides Insights into the Origins of Lignocellulose Decay Capabilities.</title>
        <authorList>
            <person name="Nagy L.G."/>
            <person name="Riley R."/>
            <person name="Tritt A."/>
            <person name="Adam C."/>
            <person name="Daum C."/>
            <person name="Floudas D."/>
            <person name="Sun H."/>
            <person name="Yadav J.S."/>
            <person name="Pangilinan J."/>
            <person name="Larsson K.H."/>
            <person name="Matsuura K."/>
            <person name="Barry K."/>
            <person name="Labutti K."/>
            <person name="Kuo R."/>
            <person name="Ohm R.A."/>
            <person name="Bhattacharya S.S."/>
            <person name="Shirouzu T."/>
            <person name="Yoshinaga Y."/>
            <person name="Martin F.M."/>
            <person name="Grigoriev I.V."/>
            <person name="Hibbett D.S."/>
        </authorList>
    </citation>
    <scope>NUCLEOTIDE SEQUENCE [LARGE SCALE GENOMIC DNA]</scope>
    <source>
        <strain evidence="1 2">HHB12029</strain>
    </source>
</reference>
<dbReference type="EMBL" id="KV426450">
    <property type="protein sequence ID" value="KZV80793.1"/>
    <property type="molecule type" value="Genomic_DNA"/>
</dbReference>
<accession>A0A165BK20</accession>
<gene>
    <name evidence="1" type="ORF">EXIGLDRAFT_756055</name>
</gene>
<evidence type="ECO:0000313" key="2">
    <source>
        <dbReference type="Proteomes" id="UP000077266"/>
    </source>
</evidence>
<dbReference type="Proteomes" id="UP000077266">
    <property type="component" value="Unassembled WGS sequence"/>
</dbReference>
<dbReference type="InParanoid" id="A0A165BK20"/>